<dbReference type="AlphaFoldDB" id="A0A3D2X7U6"/>
<accession>A0A3D2X7U6</accession>
<evidence type="ECO:0000313" key="1">
    <source>
        <dbReference type="EMBL" id="HCL03182.1"/>
    </source>
</evidence>
<sequence length="376" mass="42868">MNFVYVPIDSRACNNLFPMQLAKLQGIEVISPPKEIMDDFMIPSNYDSLKKWLYETCSDDTVLILSVDNFTMGSLLNSRSNSVSIETCMERMDEVKALKNKYPGMKIYAFNVLMRTSISTLSTASIENWNYVNEYSQLVHKAELYNREEDRLRISELEALIPSKVLETYLYSRKKNALVNKMSVEFVKEGIFHCLSIVQEDSTPYGMQKKEQVELSELIRNYGLHEKISLHNGTDEAGCLCMAKAIADYKGIKTKLSYVYLNDNRDTFAASYEDRLFHENLLSHSKFAGIELVDGDLSLEDVLVIYTPVNRQYEASIGDGTPPCDYSSETLNQFAKRVAELIDTGKRVYFLDVAYANGGQGDILHRIHKFVDVTKL</sequence>
<gene>
    <name evidence="1" type="ORF">DHW61_12375</name>
</gene>
<dbReference type="Pfam" id="PF13552">
    <property type="entry name" value="DUF4127"/>
    <property type="match status" value="1"/>
</dbReference>
<feature type="non-terminal residue" evidence="1">
    <location>
        <position position="376"/>
    </location>
</feature>
<comment type="caution">
    <text evidence="1">The sequence shown here is derived from an EMBL/GenBank/DDBJ whole genome shotgun (WGS) entry which is preliminary data.</text>
</comment>
<evidence type="ECO:0000313" key="2">
    <source>
        <dbReference type="Proteomes" id="UP000262969"/>
    </source>
</evidence>
<dbReference type="InterPro" id="IPR025394">
    <property type="entry name" value="DUF4127"/>
</dbReference>
<evidence type="ECO:0008006" key="3">
    <source>
        <dbReference type="Google" id="ProtNLM"/>
    </source>
</evidence>
<protein>
    <recommendedName>
        <fullName evidence="3">DUF4127 domain-containing protein</fullName>
    </recommendedName>
</protein>
<name>A0A3D2X7U6_9FIRM</name>
<dbReference type="EMBL" id="DPVV01000416">
    <property type="protein sequence ID" value="HCL03182.1"/>
    <property type="molecule type" value="Genomic_DNA"/>
</dbReference>
<proteinExistence type="predicted"/>
<dbReference type="Proteomes" id="UP000262969">
    <property type="component" value="Unassembled WGS sequence"/>
</dbReference>
<organism evidence="1 2">
    <name type="scientific">Lachnoclostridium phytofermentans</name>
    <dbReference type="NCBI Taxonomy" id="66219"/>
    <lineage>
        <taxon>Bacteria</taxon>
        <taxon>Bacillati</taxon>
        <taxon>Bacillota</taxon>
        <taxon>Clostridia</taxon>
        <taxon>Lachnospirales</taxon>
        <taxon>Lachnospiraceae</taxon>
    </lineage>
</organism>
<reference evidence="1 2" key="1">
    <citation type="journal article" date="2018" name="Nat. Biotechnol.">
        <title>A standardized bacterial taxonomy based on genome phylogeny substantially revises the tree of life.</title>
        <authorList>
            <person name="Parks D.H."/>
            <person name="Chuvochina M."/>
            <person name="Waite D.W."/>
            <person name="Rinke C."/>
            <person name="Skarshewski A."/>
            <person name="Chaumeil P.A."/>
            <person name="Hugenholtz P."/>
        </authorList>
    </citation>
    <scope>NUCLEOTIDE SEQUENCE [LARGE SCALE GENOMIC DNA]</scope>
    <source>
        <strain evidence="1">UBA11728</strain>
    </source>
</reference>